<protein>
    <submittedName>
        <fullName evidence="2">Uncharacterized protein</fullName>
    </submittedName>
</protein>
<keyword evidence="3" id="KW-1185">Reference proteome</keyword>
<evidence type="ECO:0000313" key="2">
    <source>
        <dbReference type="EMBL" id="WZN59428.1"/>
    </source>
</evidence>
<feature type="compositionally biased region" description="Pro residues" evidence="1">
    <location>
        <begin position="537"/>
        <end position="547"/>
    </location>
</feature>
<accession>A0AAX4P0I9</accession>
<evidence type="ECO:0000313" key="3">
    <source>
        <dbReference type="Proteomes" id="UP001472866"/>
    </source>
</evidence>
<gene>
    <name evidence="2" type="ORF">HKI87_01g09540</name>
</gene>
<dbReference type="EMBL" id="CP151501">
    <property type="protein sequence ID" value="WZN59428.1"/>
    <property type="molecule type" value="Genomic_DNA"/>
</dbReference>
<sequence length="611" mass="67594">MGGGEDLSGENARPPLEGVSHAEPSTSACPSFVPQDLNDCDGVAPQVFRLLWERTTCGGVSCQGVHLNDTVVFDENGKIEAWYFYSTKAGLKKKSSDKSDTRGGIKCRILRKHHKHLDGKRVFREWSRGVGREKDGRSPTDCAAVLVYPGDRTKGARPGVHLAPEDKTSVEFLDWFQLERFLEGDNFPRFGVLQRWGPREPQNSVISAVWSPSLCLVERRTNCHRQDDTSVPLHRRMATFEGSSGYRLSQSTPLQGTKVAELVRRACGEIVAHVAAVTGGSKRIVRLVAHFKVCAQTQRVTLLWCSCVRIRHKVVCEGVRGESDHLLPMFASLKVNLDPNVHVVALSTRSRRLGKFVWRMGDFECPACLEPKAEGERCHVAYKHVIAWHASSGCEGVVPEALRRAEGPALTEERFARVSQNPAFLFKTCGLCVECSLRVAEVAMEELSSQNPASTAVGMTAGMGGPAELKQYNILRLLGRDRERERERERESARSGTRTERPRSATRTKRGESMVLRARSNSARRADRAKAPAVAAKPPPATPLALPTPPQDDLAFLAEDWESGDCVHSGSPILSSSVDYVGAEDEVTLERISRVNNLTTEEYEYLRAVLD</sequence>
<reference evidence="2 3" key="1">
    <citation type="submission" date="2024-03" db="EMBL/GenBank/DDBJ databases">
        <title>Complete genome sequence of the green alga Chloropicon roscoffensis RCC1871.</title>
        <authorList>
            <person name="Lemieux C."/>
            <person name="Pombert J.-F."/>
            <person name="Otis C."/>
            <person name="Turmel M."/>
        </authorList>
    </citation>
    <scope>NUCLEOTIDE SEQUENCE [LARGE SCALE GENOMIC DNA]</scope>
    <source>
        <strain evidence="2 3">RCC1871</strain>
    </source>
</reference>
<feature type="region of interest" description="Disordered" evidence="1">
    <location>
        <begin position="482"/>
        <end position="547"/>
    </location>
</feature>
<name>A0AAX4P0I9_9CHLO</name>
<proteinExistence type="predicted"/>
<organism evidence="2 3">
    <name type="scientific">Chloropicon roscoffensis</name>
    <dbReference type="NCBI Taxonomy" id="1461544"/>
    <lineage>
        <taxon>Eukaryota</taxon>
        <taxon>Viridiplantae</taxon>
        <taxon>Chlorophyta</taxon>
        <taxon>Chloropicophyceae</taxon>
        <taxon>Chloropicales</taxon>
        <taxon>Chloropicaceae</taxon>
        <taxon>Chloropicon</taxon>
    </lineage>
</organism>
<dbReference type="Proteomes" id="UP001472866">
    <property type="component" value="Chromosome 01"/>
</dbReference>
<evidence type="ECO:0000256" key="1">
    <source>
        <dbReference type="SAM" id="MobiDB-lite"/>
    </source>
</evidence>
<dbReference type="AlphaFoldDB" id="A0AAX4P0I9"/>
<feature type="compositionally biased region" description="Basic and acidic residues" evidence="1">
    <location>
        <begin position="482"/>
        <end position="503"/>
    </location>
</feature>
<feature type="region of interest" description="Disordered" evidence="1">
    <location>
        <begin position="1"/>
        <end position="28"/>
    </location>
</feature>